<evidence type="ECO:0000313" key="7">
    <source>
        <dbReference type="Proteomes" id="UP000192721"/>
    </source>
</evidence>
<keyword evidence="3" id="KW-0732">Signal</keyword>
<evidence type="ECO:0000256" key="1">
    <source>
        <dbReference type="ARBA" id="ARBA00009477"/>
    </source>
</evidence>
<dbReference type="InterPro" id="IPR058792">
    <property type="entry name" value="Beta-barrel_RND_2"/>
</dbReference>
<reference evidence="6 7" key="1">
    <citation type="submission" date="2017-02" db="EMBL/GenBank/DDBJ databases">
        <title>Chromobacterium haemolyticum H5244.</title>
        <authorList>
            <person name="Gulvik C.A."/>
        </authorList>
    </citation>
    <scope>NUCLEOTIDE SEQUENCE [LARGE SCALE GENOMIC DNA]</scope>
    <source>
        <strain evidence="6 7">H5244</strain>
    </source>
</reference>
<dbReference type="SUPFAM" id="SSF111369">
    <property type="entry name" value="HlyD-like secretion proteins"/>
    <property type="match status" value="1"/>
</dbReference>
<dbReference type="PROSITE" id="PS51257">
    <property type="entry name" value="PROKAR_LIPOPROTEIN"/>
    <property type="match status" value="1"/>
</dbReference>
<gene>
    <name evidence="6" type="ORF">B0T45_22880</name>
</gene>
<dbReference type="Pfam" id="PF25973">
    <property type="entry name" value="BSH_CzcB"/>
    <property type="match status" value="1"/>
</dbReference>
<proteinExistence type="inferred from homology"/>
<dbReference type="Gene3D" id="2.40.30.170">
    <property type="match status" value="1"/>
</dbReference>
<dbReference type="EMBL" id="MUKV01000062">
    <property type="protein sequence ID" value="OQS31472.1"/>
    <property type="molecule type" value="Genomic_DNA"/>
</dbReference>
<feature type="domain" description="CusB-like beta-barrel" evidence="4">
    <location>
        <begin position="220"/>
        <end position="286"/>
    </location>
</feature>
<evidence type="ECO:0000313" key="6">
    <source>
        <dbReference type="EMBL" id="OQS31472.1"/>
    </source>
</evidence>
<dbReference type="PANTHER" id="PTHR30469">
    <property type="entry name" value="MULTIDRUG RESISTANCE PROTEIN MDTA"/>
    <property type="match status" value="1"/>
</dbReference>
<organism evidence="6 7">
    <name type="scientific">Chromobacterium haemolyticum</name>
    <dbReference type="NCBI Taxonomy" id="394935"/>
    <lineage>
        <taxon>Bacteria</taxon>
        <taxon>Pseudomonadati</taxon>
        <taxon>Pseudomonadota</taxon>
        <taxon>Betaproteobacteria</taxon>
        <taxon>Neisseriales</taxon>
        <taxon>Chromobacteriaceae</taxon>
        <taxon>Chromobacterium</taxon>
    </lineage>
</organism>
<dbReference type="GO" id="GO:0015562">
    <property type="term" value="F:efflux transmembrane transporter activity"/>
    <property type="evidence" value="ECO:0007669"/>
    <property type="project" value="TreeGrafter"/>
</dbReference>
<evidence type="ECO:0000259" key="4">
    <source>
        <dbReference type="Pfam" id="PF25954"/>
    </source>
</evidence>
<accession>A0A1W0C9R0</accession>
<dbReference type="InterPro" id="IPR058647">
    <property type="entry name" value="BSH_CzcB-like"/>
</dbReference>
<dbReference type="RefSeq" id="WP_081557091.1">
    <property type="nucleotide sequence ID" value="NZ_MUKV01000062.1"/>
</dbReference>
<dbReference type="Gene3D" id="2.40.420.20">
    <property type="match status" value="1"/>
</dbReference>
<feature type="coiled-coil region" evidence="2">
    <location>
        <begin position="105"/>
        <end position="139"/>
    </location>
</feature>
<dbReference type="InterPro" id="IPR006143">
    <property type="entry name" value="RND_pump_MFP"/>
</dbReference>
<dbReference type="NCBIfam" id="TIGR01730">
    <property type="entry name" value="RND_mfp"/>
    <property type="match status" value="1"/>
</dbReference>
<feature type="signal peptide" evidence="3">
    <location>
        <begin position="1"/>
        <end position="22"/>
    </location>
</feature>
<evidence type="ECO:0000256" key="3">
    <source>
        <dbReference type="SAM" id="SignalP"/>
    </source>
</evidence>
<protein>
    <submittedName>
        <fullName evidence="6">Efflux transporter periplasmic adaptor subunit</fullName>
    </submittedName>
</protein>
<dbReference type="Gene3D" id="2.40.50.100">
    <property type="match status" value="1"/>
</dbReference>
<dbReference type="GO" id="GO:1990281">
    <property type="term" value="C:efflux pump complex"/>
    <property type="evidence" value="ECO:0007669"/>
    <property type="project" value="TreeGrafter"/>
</dbReference>
<feature type="domain" description="CzcB-like barrel-sandwich hybrid" evidence="5">
    <location>
        <begin position="74"/>
        <end position="213"/>
    </location>
</feature>
<dbReference type="AlphaFoldDB" id="A0A1W0C9R0"/>
<evidence type="ECO:0000256" key="2">
    <source>
        <dbReference type="SAM" id="Coils"/>
    </source>
</evidence>
<dbReference type="Pfam" id="PF25954">
    <property type="entry name" value="Beta-barrel_RND_2"/>
    <property type="match status" value="1"/>
</dbReference>
<evidence type="ECO:0000259" key="5">
    <source>
        <dbReference type="Pfam" id="PF25973"/>
    </source>
</evidence>
<comment type="caution">
    <text evidence="6">The sequence shown here is derived from an EMBL/GenBank/DDBJ whole genome shotgun (WGS) entry which is preliminary data.</text>
</comment>
<keyword evidence="2" id="KW-0175">Coiled coil</keyword>
<comment type="similarity">
    <text evidence="1">Belongs to the membrane fusion protein (MFP) (TC 8.A.1) family.</text>
</comment>
<dbReference type="PANTHER" id="PTHR30469:SF15">
    <property type="entry name" value="HLYD FAMILY OF SECRETION PROTEINS"/>
    <property type="match status" value="1"/>
</dbReference>
<feature type="chain" id="PRO_5013343063" evidence="3">
    <location>
        <begin position="23"/>
        <end position="371"/>
    </location>
</feature>
<dbReference type="Proteomes" id="UP000192721">
    <property type="component" value="Unassembled WGS sequence"/>
</dbReference>
<dbReference type="Gene3D" id="1.10.287.470">
    <property type="entry name" value="Helix hairpin bin"/>
    <property type="match status" value="1"/>
</dbReference>
<sequence length="371" mass="39425">MNTRFVIVPLLSLALTACGAKPADPPKDGAAGKTAASAPVVRTLSPADVIAAKPRVLAATIAFTGSLNALTSGTVAAEVEARVKEVRVREGEAVKRGQVLAVLDAEVLSQSVAEQNAQVANTEARLRLAKVKLEKQRELLHKGFISQIAYDEFDSDYRVKEGEAKAQATQLARARRLLADTQIRAPIDGVVYERKINPGEVAGKNAVLFAIADLSVLEIAATVPARLISQIQPGMQAGFTVDGLAEPQRGEVVRINPVAVAGTRSFTLYIRVKNPEHKLKAGQFAKGGIVLRQLSDQIVLPLPAIHDPDGQPWVLVARQGRLERRPVELLLRSEADRLAAVSGVKPGEHVIAVDLVGVKAGDPVSLPGGKL</sequence>
<name>A0A1W0C9R0_9NEIS</name>